<organism evidence="1 2">
    <name type="scientific">Kitasatospora aburaviensis</name>
    <dbReference type="NCBI Taxonomy" id="67265"/>
    <lineage>
        <taxon>Bacteria</taxon>
        <taxon>Bacillati</taxon>
        <taxon>Actinomycetota</taxon>
        <taxon>Actinomycetes</taxon>
        <taxon>Kitasatosporales</taxon>
        <taxon>Streptomycetaceae</taxon>
        <taxon>Kitasatospora</taxon>
    </lineage>
</organism>
<protein>
    <recommendedName>
        <fullName evidence="3">DUF2399 domain-containing protein</fullName>
    </recommendedName>
</protein>
<keyword evidence="2" id="KW-1185">Reference proteome</keyword>
<name>A0ABW1F3P9_9ACTN</name>
<accession>A0ABW1F3P9</accession>
<proteinExistence type="predicted"/>
<dbReference type="EMBL" id="JBHSOD010000044">
    <property type="protein sequence ID" value="MFC5888765.1"/>
    <property type="molecule type" value="Genomic_DNA"/>
</dbReference>
<comment type="caution">
    <text evidence="1">The sequence shown here is derived from an EMBL/GenBank/DDBJ whole genome shotgun (WGS) entry which is preliminary data.</text>
</comment>
<evidence type="ECO:0000313" key="2">
    <source>
        <dbReference type="Proteomes" id="UP001596067"/>
    </source>
</evidence>
<evidence type="ECO:0000313" key="1">
    <source>
        <dbReference type="EMBL" id="MFC5888765.1"/>
    </source>
</evidence>
<dbReference type="Proteomes" id="UP001596067">
    <property type="component" value="Unassembled WGS sequence"/>
</dbReference>
<reference evidence="2" key="1">
    <citation type="journal article" date="2019" name="Int. J. Syst. Evol. Microbiol.">
        <title>The Global Catalogue of Microorganisms (GCM) 10K type strain sequencing project: providing services to taxonomists for standard genome sequencing and annotation.</title>
        <authorList>
            <consortium name="The Broad Institute Genomics Platform"/>
            <consortium name="The Broad Institute Genome Sequencing Center for Infectious Disease"/>
            <person name="Wu L."/>
            <person name="Ma J."/>
        </authorList>
    </citation>
    <scope>NUCLEOTIDE SEQUENCE [LARGE SCALE GENOMIC DNA]</scope>
    <source>
        <strain evidence="2">CGMCC 4.1469</strain>
    </source>
</reference>
<gene>
    <name evidence="1" type="ORF">ACFP0N_27735</name>
</gene>
<evidence type="ECO:0008006" key="3">
    <source>
        <dbReference type="Google" id="ProtNLM"/>
    </source>
</evidence>
<dbReference type="RefSeq" id="WP_345330315.1">
    <property type="nucleotide sequence ID" value="NZ_BAAAVH010000111.1"/>
</dbReference>
<sequence length="311" mass="34567">MDLDPTAAAGTVSGRSYTRTRPRGFAEWKPRAETAELIEQVKEILREYRDHLPMTGRQVFYRAVAMYGYPKTEAAYDRLLEHLVRARRARLISMGAIRDDSTVDHYAGGYGGPAEFWDGLRAQGEWYRHDPTAGQPRVLELWVEAAGMVPMIVPTARNHGASVFSGGGFGSVTAKYDAAERINRRRRPTTVLVIGDYDPSGLSIMDAAAEDVSAFVGELGGHHPEFVHLAVTPAQIARYQLPTAPQKARDRRGEVMQQTVQAEALSPDQLVGIVEQGLREHLDLDALAAAHRRSETEREEILAEFDRLGFQ</sequence>